<evidence type="ECO:0000256" key="1">
    <source>
        <dbReference type="SAM" id="Phobius"/>
    </source>
</evidence>
<keyword evidence="3" id="KW-1185">Reference proteome</keyword>
<feature type="transmembrane region" description="Helical" evidence="1">
    <location>
        <begin position="51"/>
        <end position="74"/>
    </location>
</feature>
<dbReference type="Proteomes" id="UP000252458">
    <property type="component" value="Unassembled WGS sequence"/>
</dbReference>
<gene>
    <name evidence="2" type="ORF">DPV79_37835</name>
</gene>
<comment type="caution">
    <text evidence="2">The sequence shown here is derived from an EMBL/GenBank/DDBJ whole genome shotgun (WGS) entry which is preliminary data.</text>
</comment>
<protein>
    <submittedName>
        <fullName evidence="2">Uncharacterized protein</fullName>
    </submittedName>
</protein>
<keyword evidence="1" id="KW-0812">Transmembrane</keyword>
<dbReference type="EMBL" id="QMFZ01000056">
    <property type="protein sequence ID" value="RBB32633.1"/>
    <property type="molecule type" value="Genomic_DNA"/>
</dbReference>
<proteinExistence type="predicted"/>
<reference evidence="2 3" key="1">
    <citation type="submission" date="2018-06" db="EMBL/GenBank/DDBJ databases">
        <title>Draft genome sequence of Burkholderia reimsis strain BE51 isolated from a French agricultural soil.</title>
        <authorList>
            <person name="Esmaeel Q."/>
        </authorList>
    </citation>
    <scope>NUCLEOTIDE SEQUENCE [LARGE SCALE GENOMIC DNA]</scope>
    <source>
        <strain evidence="2 3">BE51</strain>
    </source>
</reference>
<name>A0A365QI73_9BURK</name>
<dbReference type="AlphaFoldDB" id="A0A365QI73"/>
<organism evidence="2 3">
    <name type="scientific">Burkholderia reimsis</name>
    <dbReference type="NCBI Taxonomy" id="2234132"/>
    <lineage>
        <taxon>Bacteria</taxon>
        <taxon>Pseudomonadati</taxon>
        <taxon>Pseudomonadota</taxon>
        <taxon>Betaproteobacteria</taxon>
        <taxon>Burkholderiales</taxon>
        <taxon>Burkholderiaceae</taxon>
        <taxon>Burkholderia</taxon>
    </lineage>
</organism>
<sequence length="79" mass="8184">MREMHHAECAAVSGGLSSSDLVGWLNNLFAPREPREPWVNPFPSDNSGTEAVGTLGKIAVAVGVTAIAVSLAVLGRAAR</sequence>
<accession>A0A365QI73</accession>
<evidence type="ECO:0000313" key="3">
    <source>
        <dbReference type="Proteomes" id="UP000252458"/>
    </source>
</evidence>
<dbReference type="RefSeq" id="WP_059568812.1">
    <property type="nucleotide sequence ID" value="NZ_QMFZ01000056.1"/>
</dbReference>
<keyword evidence="1" id="KW-1133">Transmembrane helix</keyword>
<evidence type="ECO:0000313" key="2">
    <source>
        <dbReference type="EMBL" id="RBB32633.1"/>
    </source>
</evidence>
<keyword evidence="1" id="KW-0472">Membrane</keyword>